<protein>
    <submittedName>
        <fullName evidence="2">Excisionase family DNA binding protein</fullName>
    </submittedName>
</protein>
<dbReference type="NCBIfam" id="TIGR01764">
    <property type="entry name" value="excise"/>
    <property type="match status" value="1"/>
</dbReference>
<gene>
    <name evidence="2" type="ORF">QFZ36_004219</name>
</gene>
<evidence type="ECO:0000259" key="1">
    <source>
        <dbReference type="Pfam" id="PF12728"/>
    </source>
</evidence>
<feature type="domain" description="Helix-turn-helix" evidence="1">
    <location>
        <begin position="59"/>
        <end position="104"/>
    </location>
</feature>
<evidence type="ECO:0000313" key="2">
    <source>
        <dbReference type="EMBL" id="MDQ0676593.1"/>
    </source>
</evidence>
<dbReference type="RefSeq" id="WP_306639360.1">
    <property type="nucleotide sequence ID" value="NZ_JAUSXB010000002.1"/>
</dbReference>
<dbReference type="InterPro" id="IPR010093">
    <property type="entry name" value="SinI_DNA-bd"/>
</dbReference>
<sequence>MVGHVESAIEAVRTALMEPGDPIIKVAFSLPRNSAEKILELLEAEGRAGAVVVPVKEQFTTTEAARMLGISRSTLMKLIDSGEIDSVKVASHHRIPAPAILRYEKARTESQHRTAKALEEFAHDAKEAFQNNVTFGKQS</sequence>
<dbReference type="Pfam" id="PF12728">
    <property type="entry name" value="HTH_17"/>
    <property type="match status" value="1"/>
</dbReference>
<name>A0ABU0PRK7_9MICC</name>
<proteinExistence type="predicted"/>
<dbReference type="InterPro" id="IPR041657">
    <property type="entry name" value="HTH_17"/>
</dbReference>
<organism evidence="2 3">
    <name type="scientific">Pseudarthrobacter siccitolerans</name>
    <dbReference type="NCBI Taxonomy" id="861266"/>
    <lineage>
        <taxon>Bacteria</taxon>
        <taxon>Bacillati</taxon>
        <taxon>Actinomycetota</taxon>
        <taxon>Actinomycetes</taxon>
        <taxon>Micrococcales</taxon>
        <taxon>Micrococcaceae</taxon>
        <taxon>Pseudarthrobacter</taxon>
    </lineage>
</organism>
<accession>A0ABU0PRK7</accession>
<dbReference type="EMBL" id="JAUSXB010000002">
    <property type="protein sequence ID" value="MDQ0676593.1"/>
    <property type="molecule type" value="Genomic_DNA"/>
</dbReference>
<evidence type="ECO:0000313" key="3">
    <source>
        <dbReference type="Proteomes" id="UP001236806"/>
    </source>
</evidence>
<reference evidence="2 3" key="1">
    <citation type="submission" date="2023-07" db="EMBL/GenBank/DDBJ databases">
        <title>Comparative genomics of wheat-associated soil bacteria to identify genetic determinants of phenazine resistance.</title>
        <authorList>
            <person name="Mouncey N."/>
        </authorList>
    </citation>
    <scope>NUCLEOTIDE SEQUENCE [LARGE SCALE GENOMIC DNA]</scope>
    <source>
        <strain evidence="2 3">W1I3</strain>
    </source>
</reference>
<dbReference type="Proteomes" id="UP001236806">
    <property type="component" value="Unassembled WGS sequence"/>
</dbReference>
<comment type="caution">
    <text evidence="2">The sequence shown here is derived from an EMBL/GenBank/DDBJ whole genome shotgun (WGS) entry which is preliminary data.</text>
</comment>
<keyword evidence="3" id="KW-1185">Reference proteome</keyword>